<protein>
    <submittedName>
        <fullName evidence="1">YiiX/YebB-like N1pC/P60 family cysteine hydrolase</fullName>
    </submittedName>
</protein>
<evidence type="ECO:0000313" key="2">
    <source>
        <dbReference type="Proteomes" id="UP001181347"/>
    </source>
</evidence>
<dbReference type="InterPro" id="IPR038765">
    <property type="entry name" value="Papain-like_cys_pep_sf"/>
</dbReference>
<organism evidence="1 2">
    <name type="scientific">Alistipes finegoldii</name>
    <dbReference type="NCBI Taxonomy" id="214856"/>
    <lineage>
        <taxon>Bacteria</taxon>
        <taxon>Pseudomonadati</taxon>
        <taxon>Bacteroidota</taxon>
        <taxon>Bacteroidia</taxon>
        <taxon>Bacteroidales</taxon>
        <taxon>Rikenellaceae</taxon>
        <taxon>Alistipes</taxon>
    </lineage>
</organism>
<dbReference type="SUPFAM" id="SSF54001">
    <property type="entry name" value="Cysteine proteinases"/>
    <property type="match status" value="1"/>
</dbReference>
<dbReference type="PROSITE" id="PS51257">
    <property type="entry name" value="PROKAR_LIPOPROTEIN"/>
    <property type="match status" value="1"/>
</dbReference>
<proteinExistence type="predicted"/>
<dbReference type="GO" id="GO:0016787">
    <property type="term" value="F:hydrolase activity"/>
    <property type="evidence" value="ECO:0007669"/>
    <property type="project" value="UniProtKB-KW"/>
</dbReference>
<name>A0AAE4LKM7_9BACT</name>
<gene>
    <name evidence="1" type="ORF">RVH17_06030</name>
</gene>
<accession>A0AAE4LKM7</accession>
<dbReference type="Gene3D" id="3.90.1720.10">
    <property type="entry name" value="endopeptidase domain like (from Nostoc punctiforme)"/>
    <property type="match status" value="1"/>
</dbReference>
<dbReference type="RefSeq" id="WP_262918149.1">
    <property type="nucleotide sequence ID" value="NZ_BAAFKU010000004.1"/>
</dbReference>
<keyword evidence="1" id="KW-0378">Hydrolase</keyword>
<dbReference type="AlphaFoldDB" id="A0AAE4LKM7"/>
<dbReference type="Proteomes" id="UP001181347">
    <property type="component" value="Unassembled WGS sequence"/>
</dbReference>
<evidence type="ECO:0000313" key="1">
    <source>
        <dbReference type="EMBL" id="MDU0259672.1"/>
    </source>
</evidence>
<sequence>MKRSLLYIGILFSAVSCGRNDHALQSGDLLFQAGENSDMTGAITAATGENGRLNFSHVGIAVVKNGADSVLEATTNGGVRLTALPEFLARSAKIGGRPTVVAMRLKDTAGVSEAVRRARSHLGLPYDYSFRPDNGKFYCSELVWECYRTNDGSPIFTARPMNFRAEDGTLPQFWTELFARRGESVPEGVPGTNPNDMSQERTLREVYRWF</sequence>
<reference evidence="1" key="1">
    <citation type="submission" date="2023-10" db="EMBL/GenBank/DDBJ databases">
        <title>Genome Sequence of the Bacteria from From Gut Wall in Crohn's Disease.</title>
        <authorList>
            <person name="Rodriguez-Palacios A."/>
        </authorList>
    </citation>
    <scope>NUCLEOTIDE SEQUENCE</scope>
    <source>
        <strain evidence="1">CavFT-hAR58</strain>
    </source>
</reference>
<comment type="caution">
    <text evidence="1">The sequence shown here is derived from an EMBL/GenBank/DDBJ whole genome shotgun (WGS) entry which is preliminary data.</text>
</comment>
<dbReference type="EMBL" id="JAWDES010000005">
    <property type="protein sequence ID" value="MDU0259672.1"/>
    <property type="molecule type" value="Genomic_DNA"/>
</dbReference>
<dbReference type="Pfam" id="PF05708">
    <property type="entry name" value="Peptidase_C92"/>
    <property type="match status" value="1"/>
</dbReference>
<dbReference type="InterPro" id="IPR024453">
    <property type="entry name" value="Peptidase_C92"/>
</dbReference>